<dbReference type="NCBIfam" id="NF033550">
    <property type="entry name" value="transpos_ISL3"/>
    <property type="match status" value="1"/>
</dbReference>
<keyword evidence="3" id="KW-1185">Reference proteome</keyword>
<dbReference type="Pfam" id="PF01610">
    <property type="entry name" value="DDE_Tnp_ISL3"/>
    <property type="match status" value="1"/>
</dbReference>
<sequence length="285" mass="33171">TKRYEQYIYERVINSNCEQVGRTEQLSTESVESIFKSVSNQWEKKEWLPVERVSIDEVSKRKGYRNFITVIADIDQGKLIEVIDSHKQKDIIEALKQQPLAVREQVKEVSVDMWAGFKKVVLEVFPNAVVVIDRFHVMQLLNRGLNKIRRLVKVTTKGSRYLLLKNRQDLTSSEQLALLEVLNQSPCLQIAYQMKEEFREIYENCETVDSGLLMMSKWLVHAQIFYPQAARTIRAHLREICNYFISRTTSGVMEGINNKIKLIMPLGYGMTNFNNLRSRLLASFS</sequence>
<evidence type="ECO:0000259" key="1">
    <source>
        <dbReference type="Pfam" id="PF01610"/>
    </source>
</evidence>
<accession>A0ABV4XGF5</accession>
<dbReference type="PANTHER" id="PTHR33498:SF1">
    <property type="entry name" value="TRANSPOSASE FOR INSERTION SEQUENCE ELEMENT IS1557"/>
    <property type="match status" value="1"/>
</dbReference>
<comment type="caution">
    <text evidence="2">The sequence shown here is derived from an EMBL/GenBank/DDBJ whole genome shotgun (WGS) entry which is preliminary data.</text>
</comment>
<gene>
    <name evidence="2" type="ORF">ACE1CC_34055</name>
</gene>
<proteinExistence type="predicted"/>
<evidence type="ECO:0000313" key="2">
    <source>
        <dbReference type="EMBL" id="MFB2881898.1"/>
    </source>
</evidence>
<organism evidence="2 3">
    <name type="scientific">Floridaenema aerugineum BLCC-F46</name>
    <dbReference type="NCBI Taxonomy" id="3153654"/>
    <lineage>
        <taxon>Bacteria</taxon>
        <taxon>Bacillati</taxon>
        <taxon>Cyanobacteriota</taxon>
        <taxon>Cyanophyceae</taxon>
        <taxon>Oscillatoriophycideae</taxon>
        <taxon>Aerosakkonematales</taxon>
        <taxon>Aerosakkonemataceae</taxon>
        <taxon>Floridanema</taxon>
        <taxon>Floridanema aerugineum</taxon>
    </lineage>
</organism>
<dbReference type="InterPro" id="IPR002560">
    <property type="entry name" value="Transposase_DDE"/>
</dbReference>
<feature type="domain" description="Transposase IS204/IS1001/IS1096/IS1165 DDE" evidence="1">
    <location>
        <begin position="53"/>
        <end position="279"/>
    </location>
</feature>
<dbReference type="RefSeq" id="WP_413274860.1">
    <property type="nucleotide sequence ID" value="NZ_JBHFNQ010000252.1"/>
</dbReference>
<name>A0ABV4XGF5_9CYAN</name>
<dbReference type="PANTHER" id="PTHR33498">
    <property type="entry name" value="TRANSPOSASE FOR INSERTION SEQUENCE ELEMENT IS1557"/>
    <property type="match status" value="1"/>
</dbReference>
<reference evidence="2 3" key="1">
    <citation type="submission" date="2024-09" db="EMBL/GenBank/DDBJ databases">
        <title>Floridaenema gen nov. (Aerosakkonemataceae, Aerosakkonematales ord. nov., Cyanobacteria) from benthic tropical and subtropical fresh waters, with the description of four new species.</title>
        <authorList>
            <person name="Moretto J.A."/>
            <person name="Berthold D.E."/>
            <person name="Lefler F.W."/>
            <person name="Huang I.-S."/>
            <person name="Laughinghouse H. IV."/>
        </authorList>
    </citation>
    <scope>NUCLEOTIDE SEQUENCE [LARGE SCALE GENOMIC DNA]</scope>
    <source>
        <strain evidence="2 3">BLCC-F46</strain>
    </source>
</reference>
<dbReference type="EMBL" id="JBHFNQ010000252">
    <property type="protein sequence ID" value="MFB2881898.1"/>
    <property type="molecule type" value="Genomic_DNA"/>
</dbReference>
<evidence type="ECO:0000313" key="3">
    <source>
        <dbReference type="Proteomes" id="UP001576774"/>
    </source>
</evidence>
<dbReference type="InterPro" id="IPR047951">
    <property type="entry name" value="Transpos_ISL3"/>
</dbReference>
<protein>
    <submittedName>
        <fullName evidence="2">ISL3 family transposase</fullName>
    </submittedName>
</protein>
<feature type="non-terminal residue" evidence="2">
    <location>
        <position position="1"/>
    </location>
</feature>
<dbReference type="Proteomes" id="UP001576774">
    <property type="component" value="Unassembled WGS sequence"/>
</dbReference>